<keyword evidence="6 9" id="KW-1133">Transmembrane helix</keyword>
<feature type="transmembrane region" description="Helical" evidence="9">
    <location>
        <begin position="296"/>
        <end position="322"/>
    </location>
</feature>
<gene>
    <name evidence="11" type="ORF">CMQ_145</name>
</gene>
<feature type="compositionally biased region" description="Basic and acidic residues" evidence="8">
    <location>
        <begin position="83"/>
        <end position="94"/>
    </location>
</feature>
<dbReference type="Gene3D" id="1.20.1250.20">
    <property type="entry name" value="MFS general substrate transporter like domains"/>
    <property type="match status" value="1"/>
</dbReference>
<evidence type="ECO:0000256" key="1">
    <source>
        <dbReference type="ARBA" id="ARBA00004141"/>
    </source>
</evidence>
<dbReference type="FunFam" id="1.20.1250.20:FF:000082">
    <property type="entry name" value="MFS multidrug transporter, putative"/>
    <property type="match status" value="1"/>
</dbReference>
<dbReference type="OrthoDB" id="5141738at2759"/>
<dbReference type="GO" id="GO:0022857">
    <property type="term" value="F:transmembrane transporter activity"/>
    <property type="evidence" value="ECO:0007669"/>
    <property type="project" value="InterPro"/>
</dbReference>
<organism evidence="12">
    <name type="scientific">Grosmannia clavigera (strain kw1407 / UAMH 11150)</name>
    <name type="common">Blue stain fungus</name>
    <name type="synonym">Graphiocladiella clavigera</name>
    <dbReference type="NCBI Taxonomy" id="655863"/>
    <lineage>
        <taxon>Eukaryota</taxon>
        <taxon>Fungi</taxon>
        <taxon>Dikarya</taxon>
        <taxon>Ascomycota</taxon>
        <taxon>Pezizomycotina</taxon>
        <taxon>Sordariomycetes</taxon>
        <taxon>Sordariomycetidae</taxon>
        <taxon>Ophiostomatales</taxon>
        <taxon>Ophiostomataceae</taxon>
        <taxon>Leptographium</taxon>
    </lineage>
</organism>
<evidence type="ECO:0000256" key="6">
    <source>
        <dbReference type="ARBA" id="ARBA00022989"/>
    </source>
</evidence>
<dbReference type="PROSITE" id="PS50850">
    <property type="entry name" value="MFS"/>
    <property type="match status" value="1"/>
</dbReference>
<keyword evidence="4" id="KW-1003">Cell membrane</keyword>
<feature type="transmembrane region" description="Helical" evidence="9">
    <location>
        <begin position="494"/>
        <end position="515"/>
    </location>
</feature>
<dbReference type="SUPFAM" id="SSF103473">
    <property type="entry name" value="MFS general substrate transporter"/>
    <property type="match status" value="1"/>
</dbReference>
<dbReference type="Proteomes" id="UP000007796">
    <property type="component" value="Unassembled WGS sequence"/>
</dbReference>
<keyword evidence="12" id="KW-1185">Reference proteome</keyword>
<evidence type="ECO:0000313" key="11">
    <source>
        <dbReference type="EMBL" id="EFW99827.1"/>
    </source>
</evidence>
<accession>F0XQY0</accession>
<dbReference type="InParanoid" id="F0XQY0"/>
<feature type="region of interest" description="Disordered" evidence="8">
    <location>
        <begin position="69"/>
        <end position="120"/>
    </location>
</feature>
<feature type="transmembrane region" description="Helical" evidence="9">
    <location>
        <begin position="204"/>
        <end position="224"/>
    </location>
</feature>
<dbReference type="eggNOG" id="KOG0255">
    <property type="taxonomic scope" value="Eukaryota"/>
</dbReference>
<feature type="transmembrane region" description="Helical" evidence="9">
    <location>
        <begin position="230"/>
        <end position="252"/>
    </location>
</feature>
<evidence type="ECO:0000256" key="5">
    <source>
        <dbReference type="ARBA" id="ARBA00022692"/>
    </source>
</evidence>
<comment type="similarity">
    <text evidence="3">Belongs to the major facilitator superfamily.</text>
</comment>
<dbReference type="InterPro" id="IPR011701">
    <property type="entry name" value="MFS"/>
</dbReference>
<evidence type="ECO:0000256" key="9">
    <source>
        <dbReference type="SAM" id="Phobius"/>
    </source>
</evidence>
<reference evidence="11 12" key="1">
    <citation type="journal article" date="2011" name="Proc. Natl. Acad. Sci. U.S.A.">
        <title>Genome and transcriptome analyses of the mountain pine beetle-fungal symbiont Grosmannia clavigera, a lodgepole pine pathogen.</title>
        <authorList>
            <person name="DiGuistini S."/>
            <person name="Wang Y."/>
            <person name="Liao N.Y."/>
            <person name="Taylor G."/>
            <person name="Tanguay P."/>
            <person name="Feau N."/>
            <person name="Henrissat B."/>
            <person name="Chan S.K."/>
            <person name="Hesse-Orce U."/>
            <person name="Alamouti S.M."/>
            <person name="Tsui C.K.M."/>
            <person name="Docking R.T."/>
            <person name="Levasseur A."/>
            <person name="Haridas S."/>
            <person name="Robertson G."/>
            <person name="Birol I."/>
            <person name="Holt R.A."/>
            <person name="Marra M.A."/>
            <person name="Hamelin R.C."/>
            <person name="Hirst M."/>
            <person name="Jones S.J.M."/>
            <person name="Bohlmann J."/>
            <person name="Breuil C."/>
        </authorList>
    </citation>
    <scope>NUCLEOTIDE SEQUENCE [LARGE SCALE GENOMIC DNA]</scope>
    <source>
        <strain evidence="12">kw1407 / UAMH 11150</strain>
    </source>
</reference>
<evidence type="ECO:0000256" key="8">
    <source>
        <dbReference type="SAM" id="MobiDB-lite"/>
    </source>
</evidence>
<dbReference type="Pfam" id="PF07690">
    <property type="entry name" value="MFS_1"/>
    <property type="match status" value="1"/>
</dbReference>
<dbReference type="HOGENOM" id="CLU_008455_11_2_1"/>
<evidence type="ECO:0000259" key="10">
    <source>
        <dbReference type="PROSITE" id="PS50850"/>
    </source>
</evidence>
<feature type="transmembrane region" description="Helical" evidence="9">
    <location>
        <begin position="381"/>
        <end position="401"/>
    </location>
</feature>
<name>F0XQY0_GROCL</name>
<evidence type="ECO:0000256" key="7">
    <source>
        <dbReference type="ARBA" id="ARBA00023136"/>
    </source>
</evidence>
<keyword evidence="5 9" id="KW-0812">Transmembrane</keyword>
<dbReference type="GeneID" id="25974329"/>
<dbReference type="EMBL" id="GL629807">
    <property type="protein sequence ID" value="EFW99827.1"/>
    <property type="molecule type" value="Genomic_DNA"/>
</dbReference>
<dbReference type="RefSeq" id="XP_014169242.1">
    <property type="nucleotide sequence ID" value="XM_014313767.1"/>
</dbReference>
<dbReference type="PANTHER" id="PTHR23502">
    <property type="entry name" value="MAJOR FACILITATOR SUPERFAMILY"/>
    <property type="match status" value="1"/>
</dbReference>
<comment type="subcellular location">
    <subcellularLocation>
        <location evidence="2">Cell membrane</location>
    </subcellularLocation>
    <subcellularLocation>
        <location evidence="1">Membrane</location>
        <topology evidence="1">Multi-pass membrane protein</topology>
    </subcellularLocation>
</comment>
<evidence type="ECO:0000256" key="4">
    <source>
        <dbReference type="ARBA" id="ARBA00022475"/>
    </source>
</evidence>
<sequence length="634" mass="70017">MTTTAAMKRRLQIRSLSVHRTLTMVRCLYSLFEFLSIHLQPVASPFHTDSFRKVISRIDDHDAETRCREEMTDNMAGQPIHGRSCDRPTRHDSSGRSSSETLPNDSDDASDPDNLIVSWEDNDRENPYNWSTGKKLSTLTISLLIVINSNLGTSLPSNAVSYIVAEWPISSTIQKVLPNSMYLVGYVFGPLVWAPLSEQVGRRLIMVFTFFVFIVFTMACALAPNWPVFLVFRLICGVSASSPVVLVAGVMADMYGDPKTRGRAVAVFLGTTLIGSLTGPIVSGFCAPAIGWRWSFWVALIFAGVCAGPLLLMPETYGPVLLAQRAKKMRREDGFDDSSASAPKRPGRPVAPHEIDLAGQSWRELASVVLTRPLRMMLGELIVSCVCAYVALVYAIFYMTFQAFPLIFEGIYGFSPGVCGLIFLPIGSGALLMVPIFLAYDHYLQVAVTRGEAWTQREEYRRLPLACLGGPLFVVSLFWLGWSSRSDVSFVVPMLAGIPFGMGFLLIFMALTNYITDAYEIFAASANAATSTTRSLLATVLPLATTPLFTRLTISGACSLLGGLSLLMCAIPFLFIWKGERIRAGSHFCNVLRERKADMERKVEEQRHRQPALQGPLMKMEKVASATERITMSV</sequence>
<proteinExistence type="inferred from homology"/>
<keyword evidence="7 9" id="KW-0472">Membrane</keyword>
<protein>
    <submittedName>
        <fullName evidence="11">Major facilitator superfamily transporter multidrug resistance</fullName>
    </submittedName>
</protein>
<dbReference type="InterPro" id="IPR036259">
    <property type="entry name" value="MFS_trans_sf"/>
</dbReference>
<feature type="transmembrane region" description="Helical" evidence="9">
    <location>
        <begin position="264"/>
        <end position="290"/>
    </location>
</feature>
<dbReference type="GO" id="GO:0005886">
    <property type="term" value="C:plasma membrane"/>
    <property type="evidence" value="ECO:0007669"/>
    <property type="project" value="UniProtKB-SubCell"/>
</dbReference>
<dbReference type="AlphaFoldDB" id="F0XQY0"/>
<feature type="domain" description="Major facilitator superfamily (MFS) profile" evidence="10">
    <location>
        <begin position="138"/>
        <end position="580"/>
    </location>
</feature>
<feature type="transmembrane region" description="Helical" evidence="9">
    <location>
        <begin position="421"/>
        <end position="443"/>
    </location>
</feature>
<dbReference type="PANTHER" id="PTHR23502:SF74">
    <property type="entry name" value="MAJOR FACILITATOR SUPERFAMILY (MFS) PROFILE DOMAIN-CONTAINING PROTEIN"/>
    <property type="match status" value="1"/>
</dbReference>
<evidence type="ECO:0000256" key="2">
    <source>
        <dbReference type="ARBA" id="ARBA00004236"/>
    </source>
</evidence>
<dbReference type="STRING" id="655863.F0XQY0"/>
<evidence type="ECO:0000313" key="12">
    <source>
        <dbReference type="Proteomes" id="UP000007796"/>
    </source>
</evidence>
<feature type="transmembrane region" description="Helical" evidence="9">
    <location>
        <begin position="463"/>
        <end position="482"/>
    </location>
</feature>
<evidence type="ECO:0000256" key="3">
    <source>
        <dbReference type="ARBA" id="ARBA00008335"/>
    </source>
</evidence>
<dbReference type="InterPro" id="IPR020846">
    <property type="entry name" value="MFS_dom"/>
</dbReference>
<feature type="transmembrane region" description="Helical" evidence="9">
    <location>
        <begin position="560"/>
        <end position="577"/>
    </location>
</feature>